<evidence type="ECO:0000313" key="4">
    <source>
        <dbReference type="Proteomes" id="UP000054481"/>
    </source>
</evidence>
<feature type="signal peptide" evidence="2">
    <location>
        <begin position="1"/>
        <end position="20"/>
    </location>
</feature>
<evidence type="ECO:0000313" key="3">
    <source>
        <dbReference type="EMBL" id="KJZ76305.1"/>
    </source>
</evidence>
<organism evidence="3 4">
    <name type="scientific">Hirsutella minnesotensis 3608</name>
    <dbReference type="NCBI Taxonomy" id="1043627"/>
    <lineage>
        <taxon>Eukaryota</taxon>
        <taxon>Fungi</taxon>
        <taxon>Dikarya</taxon>
        <taxon>Ascomycota</taxon>
        <taxon>Pezizomycotina</taxon>
        <taxon>Sordariomycetes</taxon>
        <taxon>Hypocreomycetidae</taxon>
        <taxon>Hypocreales</taxon>
        <taxon>Ophiocordycipitaceae</taxon>
        <taxon>Hirsutella</taxon>
    </lineage>
</organism>
<reference evidence="3 4" key="1">
    <citation type="journal article" date="2014" name="Genome Biol. Evol.">
        <title>Comparative genomics and transcriptomics analyses reveal divergent lifestyle features of nematode endoparasitic fungus Hirsutella minnesotensis.</title>
        <authorList>
            <person name="Lai Y."/>
            <person name="Liu K."/>
            <person name="Zhang X."/>
            <person name="Zhang X."/>
            <person name="Li K."/>
            <person name="Wang N."/>
            <person name="Shu C."/>
            <person name="Wu Y."/>
            <person name="Wang C."/>
            <person name="Bushley K.E."/>
            <person name="Xiang M."/>
            <person name="Liu X."/>
        </authorList>
    </citation>
    <scope>NUCLEOTIDE SEQUENCE [LARGE SCALE GENOMIC DNA]</scope>
    <source>
        <strain evidence="3 4">3608</strain>
    </source>
</reference>
<keyword evidence="4" id="KW-1185">Reference proteome</keyword>
<evidence type="ECO:0000256" key="1">
    <source>
        <dbReference type="SAM" id="MobiDB-lite"/>
    </source>
</evidence>
<dbReference type="AlphaFoldDB" id="A0A0F7ZPY4"/>
<evidence type="ECO:0000256" key="2">
    <source>
        <dbReference type="SAM" id="SignalP"/>
    </source>
</evidence>
<feature type="chain" id="PRO_5002525997" evidence="2">
    <location>
        <begin position="21"/>
        <end position="127"/>
    </location>
</feature>
<keyword evidence="2" id="KW-0732">Signal</keyword>
<feature type="compositionally biased region" description="Basic and acidic residues" evidence="1">
    <location>
        <begin position="111"/>
        <end position="127"/>
    </location>
</feature>
<protein>
    <submittedName>
        <fullName evidence="3">Uncharacterized protein</fullName>
    </submittedName>
</protein>
<sequence length="127" mass="13078">MKSFTFAAVCVTLFAATGFAAPSTTNYKLDAFKTAQGDPPLKHTNANPASLGGEGSSRCLGCAPMTPEDLAAEERSQDLAAQGGVQNHKGREAQTGSGVEPSGPSNPLPKQGDDLKPARKGEITFGK</sequence>
<dbReference type="Proteomes" id="UP000054481">
    <property type="component" value="Unassembled WGS sequence"/>
</dbReference>
<gene>
    <name evidence="3" type="ORF">HIM_04387</name>
</gene>
<name>A0A0F7ZPY4_9HYPO</name>
<proteinExistence type="predicted"/>
<feature type="region of interest" description="Disordered" evidence="1">
    <location>
        <begin position="34"/>
        <end position="127"/>
    </location>
</feature>
<dbReference type="EMBL" id="KQ030512">
    <property type="protein sequence ID" value="KJZ76305.1"/>
    <property type="molecule type" value="Genomic_DNA"/>
</dbReference>
<accession>A0A0F7ZPY4</accession>